<dbReference type="InterPro" id="IPR036661">
    <property type="entry name" value="Luciferase-like_sf"/>
</dbReference>
<evidence type="ECO:0000256" key="1">
    <source>
        <dbReference type="ARBA" id="ARBA00022630"/>
    </source>
</evidence>
<dbReference type="NCBIfam" id="TIGR03621">
    <property type="entry name" value="F420_MSMEG_2516"/>
    <property type="match status" value="1"/>
</dbReference>
<evidence type="ECO:0000256" key="4">
    <source>
        <dbReference type="ARBA" id="ARBA00023033"/>
    </source>
</evidence>
<dbReference type="InterPro" id="IPR011251">
    <property type="entry name" value="Luciferase-like_dom"/>
</dbReference>
<reference evidence="7" key="1">
    <citation type="journal article" date="2019" name="Int. J. Syst. Evol. Microbiol.">
        <title>The Global Catalogue of Microorganisms (GCM) 10K type strain sequencing project: providing services to taxonomists for standard genome sequencing and annotation.</title>
        <authorList>
            <consortium name="The Broad Institute Genomics Platform"/>
            <consortium name="The Broad Institute Genome Sequencing Center for Infectious Disease"/>
            <person name="Wu L."/>
            <person name="Ma J."/>
        </authorList>
    </citation>
    <scope>NUCLEOTIDE SEQUENCE [LARGE SCALE GENOMIC DNA]</scope>
    <source>
        <strain evidence="7">JCM 18055</strain>
    </source>
</reference>
<evidence type="ECO:0000256" key="3">
    <source>
        <dbReference type="ARBA" id="ARBA00023002"/>
    </source>
</evidence>
<dbReference type="PANTHER" id="PTHR42847">
    <property type="entry name" value="ALKANESULFONATE MONOOXYGENASE"/>
    <property type="match status" value="1"/>
</dbReference>
<name>A0ABP8XNC9_9PSEU</name>
<keyword evidence="1" id="KW-0285">Flavoprotein</keyword>
<sequence length="305" mass="32340">MHPFRFGVMSTGRPDGWVNFARRVEDLGYDVLQVAQHFSLRSVPPLPAVALAAAATSTLQVGTLVLDNETTHPAVVARDAAWLAAETGGRFELGIGAGWLETDHTVVGAPWRSPAERVARLDEALSLIRACWAGEPTTFTGTHYRVDGLANGSVTPNPPRVLVGGGGPRLLAVAARHADIVGIAPDMRSGRIGGAAARTVAPDRVAAKIERILTLTAEREQPVELHVALTAVLDRAATARIEKTAAAFGLPPEEIDDVPSVLVGSTAEIVERLRERRERLGFSYVSVPESALDRLAPVVAELAGT</sequence>
<keyword evidence="7" id="KW-1185">Reference proteome</keyword>
<dbReference type="RefSeq" id="WP_345384302.1">
    <property type="nucleotide sequence ID" value="NZ_BAABIC010000031.1"/>
</dbReference>
<evidence type="ECO:0000313" key="6">
    <source>
        <dbReference type="EMBL" id="GAA4711090.1"/>
    </source>
</evidence>
<evidence type="ECO:0000256" key="2">
    <source>
        <dbReference type="ARBA" id="ARBA00022643"/>
    </source>
</evidence>
<feature type="domain" description="Luciferase-like" evidence="5">
    <location>
        <begin position="11"/>
        <end position="282"/>
    </location>
</feature>
<evidence type="ECO:0000313" key="7">
    <source>
        <dbReference type="Proteomes" id="UP001500325"/>
    </source>
</evidence>
<dbReference type="InterPro" id="IPR050172">
    <property type="entry name" value="SsuD_RutA_monooxygenase"/>
</dbReference>
<organism evidence="6 7">
    <name type="scientific">Pseudonocardia yuanmonensis</name>
    <dbReference type="NCBI Taxonomy" id="1095914"/>
    <lineage>
        <taxon>Bacteria</taxon>
        <taxon>Bacillati</taxon>
        <taxon>Actinomycetota</taxon>
        <taxon>Actinomycetes</taxon>
        <taxon>Pseudonocardiales</taxon>
        <taxon>Pseudonocardiaceae</taxon>
        <taxon>Pseudonocardia</taxon>
    </lineage>
</organism>
<gene>
    <name evidence="6" type="ORF">GCM10023215_61530</name>
</gene>
<protein>
    <submittedName>
        <fullName evidence="6">LLM class F420-dependent oxidoreductase</fullName>
    </submittedName>
</protein>
<evidence type="ECO:0000259" key="5">
    <source>
        <dbReference type="Pfam" id="PF00296"/>
    </source>
</evidence>
<keyword evidence="3" id="KW-0560">Oxidoreductase</keyword>
<dbReference type="Pfam" id="PF00296">
    <property type="entry name" value="Bac_luciferase"/>
    <property type="match status" value="1"/>
</dbReference>
<keyword evidence="4" id="KW-0503">Monooxygenase</keyword>
<accession>A0ABP8XNC9</accession>
<proteinExistence type="predicted"/>
<dbReference type="InterPro" id="IPR019923">
    <property type="entry name" value="Lucif-like_OxRdtase_MSMEG_2516"/>
</dbReference>
<comment type="caution">
    <text evidence="6">The sequence shown here is derived from an EMBL/GenBank/DDBJ whole genome shotgun (WGS) entry which is preliminary data.</text>
</comment>
<dbReference type="SUPFAM" id="SSF51679">
    <property type="entry name" value="Bacterial luciferase-like"/>
    <property type="match status" value="1"/>
</dbReference>
<dbReference type="EMBL" id="BAABIC010000031">
    <property type="protein sequence ID" value="GAA4711090.1"/>
    <property type="molecule type" value="Genomic_DNA"/>
</dbReference>
<dbReference type="Proteomes" id="UP001500325">
    <property type="component" value="Unassembled WGS sequence"/>
</dbReference>
<keyword evidence="2" id="KW-0288">FMN</keyword>
<dbReference type="Gene3D" id="3.20.20.30">
    <property type="entry name" value="Luciferase-like domain"/>
    <property type="match status" value="1"/>
</dbReference>
<dbReference type="PANTHER" id="PTHR42847:SF4">
    <property type="entry name" value="ALKANESULFONATE MONOOXYGENASE-RELATED"/>
    <property type="match status" value="1"/>
</dbReference>